<comment type="similarity">
    <text evidence="2 11 12">Belongs to the RPAP2 family.</text>
</comment>
<dbReference type="AlphaFoldDB" id="A0A2G9I7P4"/>
<evidence type="ECO:0000256" key="5">
    <source>
        <dbReference type="ARBA" id="ARBA00022801"/>
    </source>
</evidence>
<dbReference type="Pfam" id="PF04181">
    <property type="entry name" value="RPAP2_Rtr1"/>
    <property type="match status" value="1"/>
</dbReference>
<comment type="function">
    <text evidence="12">Putative RNA polymerase II subunit B1 C-terminal domain (CTD) phosphatase involved in RNA polymerase II transcription regulation.</text>
</comment>
<keyword evidence="16" id="KW-1185">Reference proteome</keyword>
<evidence type="ECO:0000313" key="15">
    <source>
        <dbReference type="EMBL" id="PIN25766.1"/>
    </source>
</evidence>
<evidence type="ECO:0000259" key="14">
    <source>
        <dbReference type="PROSITE" id="PS51479"/>
    </source>
</evidence>
<dbReference type="GO" id="GO:0043175">
    <property type="term" value="F:RNA polymerase core enzyme binding"/>
    <property type="evidence" value="ECO:0007669"/>
    <property type="project" value="UniProtKB-UniRule"/>
</dbReference>
<keyword evidence="5 12" id="KW-0378">Hydrolase</keyword>
<dbReference type="Proteomes" id="UP000231279">
    <property type="component" value="Unassembled WGS sequence"/>
</dbReference>
<comment type="catalytic activity">
    <reaction evidence="10 12">
        <text>O-phospho-L-threonyl-[protein] + H2O = L-threonyl-[protein] + phosphate</text>
        <dbReference type="Rhea" id="RHEA:47004"/>
        <dbReference type="Rhea" id="RHEA-COMP:11060"/>
        <dbReference type="Rhea" id="RHEA-COMP:11605"/>
        <dbReference type="ChEBI" id="CHEBI:15377"/>
        <dbReference type="ChEBI" id="CHEBI:30013"/>
        <dbReference type="ChEBI" id="CHEBI:43474"/>
        <dbReference type="ChEBI" id="CHEBI:61977"/>
        <dbReference type="EC" id="3.1.3.16"/>
    </reaction>
</comment>
<feature type="region of interest" description="Disordered" evidence="13">
    <location>
        <begin position="240"/>
        <end position="288"/>
    </location>
</feature>
<evidence type="ECO:0000256" key="8">
    <source>
        <dbReference type="ARBA" id="ARBA00023242"/>
    </source>
</evidence>
<accession>A0A2G9I7P4</accession>
<organism evidence="15 16">
    <name type="scientific">Handroanthus impetiginosus</name>
    <dbReference type="NCBI Taxonomy" id="429701"/>
    <lineage>
        <taxon>Eukaryota</taxon>
        <taxon>Viridiplantae</taxon>
        <taxon>Streptophyta</taxon>
        <taxon>Embryophyta</taxon>
        <taxon>Tracheophyta</taxon>
        <taxon>Spermatophyta</taxon>
        <taxon>Magnoliopsida</taxon>
        <taxon>eudicotyledons</taxon>
        <taxon>Gunneridae</taxon>
        <taxon>Pentapetalae</taxon>
        <taxon>asterids</taxon>
        <taxon>lamiids</taxon>
        <taxon>Lamiales</taxon>
        <taxon>Bignoniaceae</taxon>
        <taxon>Crescentiina</taxon>
        <taxon>Tabebuia alliance</taxon>
        <taxon>Handroanthus</taxon>
    </lineage>
</organism>
<keyword evidence="8 12" id="KW-0539">Nucleus</keyword>
<feature type="compositionally biased region" description="Basic and acidic residues" evidence="13">
    <location>
        <begin position="275"/>
        <end position="287"/>
    </location>
</feature>
<evidence type="ECO:0000256" key="2">
    <source>
        <dbReference type="ARBA" id="ARBA00005676"/>
    </source>
</evidence>
<comment type="catalytic activity">
    <reaction evidence="9 12">
        <text>O-phospho-L-seryl-[protein] + H2O = L-seryl-[protein] + phosphate</text>
        <dbReference type="Rhea" id="RHEA:20629"/>
        <dbReference type="Rhea" id="RHEA-COMP:9863"/>
        <dbReference type="Rhea" id="RHEA-COMP:11604"/>
        <dbReference type="ChEBI" id="CHEBI:15377"/>
        <dbReference type="ChEBI" id="CHEBI:29999"/>
        <dbReference type="ChEBI" id="CHEBI:43474"/>
        <dbReference type="ChEBI" id="CHEBI:83421"/>
        <dbReference type="EC" id="3.1.3.16"/>
    </reaction>
</comment>
<feature type="region of interest" description="Disordered" evidence="13">
    <location>
        <begin position="359"/>
        <end position="384"/>
    </location>
</feature>
<feature type="compositionally biased region" description="Polar residues" evidence="13">
    <location>
        <begin position="185"/>
        <end position="195"/>
    </location>
</feature>
<keyword evidence="4 12" id="KW-0863">Zinc-finger</keyword>
<evidence type="ECO:0000256" key="13">
    <source>
        <dbReference type="SAM" id="MobiDB-lite"/>
    </source>
</evidence>
<feature type="compositionally biased region" description="Polar residues" evidence="13">
    <location>
        <begin position="257"/>
        <end position="274"/>
    </location>
</feature>
<dbReference type="PROSITE" id="PS51479">
    <property type="entry name" value="ZF_RTR1"/>
    <property type="match status" value="1"/>
</dbReference>
<name>A0A2G9I7P4_9LAMI</name>
<feature type="compositionally biased region" description="Basic and acidic residues" evidence="13">
    <location>
        <begin position="333"/>
        <end position="346"/>
    </location>
</feature>
<dbReference type="EMBL" id="NKXS01000184">
    <property type="protein sequence ID" value="PIN25766.1"/>
    <property type="molecule type" value="Genomic_DNA"/>
</dbReference>
<comment type="caution">
    <text evidence="15">The sequence shown here is derived from an EMBL/GenBank/DDBJ whole genome shotgun (WGS) entry which is preliminary data.</text>
</comment>
<evidence type="ECO:0000256" key="3">
    <source>
        <dbReference type="ARBA" id="ARBA00022723"/>
    </source>
</evidence>
<evidence type="ECO:0000256" key="6">
    <source>
        <dbReference type="ARBA" id="ARBA00022833"/>
    </source>
</evidence>
<evidence type="ECO:0000256" key="9">
    <source>
        <dbReference type="ARBA" id="ARBA00047761"/>
    </source>
</evidence>
<evidence type="ECO:0000256" key="12">
    <source>
        <dbReference type="RuleBase" id="RU367080"/>
    </source>
</evidence>
<gene>
    <name evidence="15" type="ORF">CDL12_01498</name>
</gene>
<reference evidence="16" key="1">
    <citation type="journal article" date="2018" name="Gigascience">
        <title>Genome assembly of the Pink Ipe (Handroanthus impetiginosus, Bignoniaceae), a highly valued, ecologically keystone Neotropical timber forest tree.</title>
        <authorList>
            <person name="Silva-Junior O.B."/>
            <person name="Grattapaglia D."/>
            <person name="Novaes E."/>
            <person name="Collevatti R.G."/>
        </authorList>
    </citation>
    <scope>NUCLEOTIDE SEQUENCE [LARGE SCALE GENOMIC DNA]</scope>
    <source>
        <strain evidence="16">cv. UFG-1</strain>
    </source>
</reference>
<evidence type="ECO:0000313" key="16">
    <source>
        <dbReference type="Proteomes" id="UP000231279"/>
    </source>
</evidence>
<dbReference type="GO" id="GO:0005634">
    <property type="term" value="C:nucleus"/>
    <property type="evidence" value="ECO:0007669"/>
    <property type="project" value="UniProtKB-SubCell"/>
</dbReference>
<dbReference type="InterPro" id="IPR038534">
    <property type="entry name" value="Rtr1/RPAP2_sf"/>
</dbReference>
<keyword evidence="3 12" id="KW-0479">Metal-binding</keyword>
<dbReference type="GO" id="GO:0008270">
    <property type="term" value="F:zinc ion binding"/>
    <property type="evidence" value="ECO:0007669"/>
    <property type="project" value="UniProtKB-KW"/>
</dbReference>
<feature type="region of interest" description="Disordered" evidence="13">
    <location>
        <begin position="174"/>
        <end position="219"/>
    </location>
</feature>
<dbReference type="OrthoDB" id="2590500at2759"/>
<sequence length="653" mass="71937">MMKDEVLSVKDAVHKLQLSLLEGIKHENQLLAADSLISRSDYQDVVTERTIANMCGYPLCGNSLPSERPRKGHYRISLKEHKVYDLQETYMYCSTSCLINSRAYAASLQEERSSTLNSAKLNEVLKLFDGLSLDSVVNMGKNGDLGFSKLKIQEKTDAQAGEVSLEEWIGPSNAIDGYVPRRDQSLGTQESNNSKKGGRQGQVKSKNRHAQPKTTDILSSDMNFTSTIITQDEYSISKTVPSTKAKETKGKGRIEDLNQQGNTQQKPAVPSENFQETRSKEFNKDKNVTATDGKISILKDTAGPSQSDAIEERHLGKGSASGNNIRKSSLKTSESKKETRSVTWADEKTDGYRQNLSELREIKDKEEAAVSSHSADDELGEESNRFTSAEACARALTEAAEAIASGKANVSDAVSEAGVIILPPPHGEDEAKSEENGDAVDTDQPTLKWPPKPGFSNADLFDSEDSWYDSPPEGFNLTLSPFSTMFMALFAWISSSSLAYIYGKEESFHEDYLSVNGREYPHKAVMPDGRSSEIKQTLAGCLSRALPGLVAELRLPIPISTLEQGMGRLLDTMSFIDPLPALRIKQWQVIVLLFLDALSVSRIPALIPYMMDRRILLPKVIEGAEISAEEYEIMKDLLIPLGRVPQFSTQSGA</sequence>
<dbReference type="InterPro" id="IPR039693">
    <property type="entry name" value="Rtr1/RPAP2"/>
</dbReference>
<dbReference type="GO" id="GO:0008420">
    <property type="term" value="F:RNA polymerase II CTD heptapeptide repeat phosphatase activity"/>
    <property type="evidence" value="ECO:0007669"/>
    <property type="project" value="UniProtKB-UniRule"/>
</dbReference>
<feature type="compositionally biased region" description="Basic and acidic residues" evidence="13">
    <location>
        <begin position="244"/>
        <end position="256"/>
    </location>
</feature>
<dbReference type="GO" id="GO:0005737">
    <property type="term" value="C:cytoplasm"/>
    <property type="evidence" value="ECO:0007669"/>
    <property type="project" value="TreeGrafter"/>
</dbReference>
<keyword evidence="6 12" id="KW-0862">Zinc</keyword>
<keyword evidence="7 12" id="KW-0904">Protein phosphatase</keyword>
<protein>
    <recommendedName>
        <fullName evidence="12">RNA polymerase II subunit B1 CTD phosphatase RPAP2 homolog</fullName>
        <ecNumber evidence="12">3.1.3.16</ecNumber>
    </recommendedName>
</protein>
<dbReference type="Gene3D" id="1.25.40.820">
    <property type="match status" value="1"/>
</dbReference>
<dbReference type="InterPro" id="IPR007308">
    <property type="entry name" value="Rtr1/RPAP2_dom"/>
</dbReference>
<feature type="domain" description="RTR1-type" evidence="14">
    <location>
        <begin position="32"/>
        <end position="117"/>
    </location>
</feature>
<evidence type="ECO:0000256" key="10">
    <source>
        <dbReference type="ARBA" id="ARBA00048336"/>
    </source>
</evidence>
<dbReference type="EC" id="3.1.3.16" evidence="12"/>
<dbReference type="STRING" id="429701.A0A2G9I7P4"/>
<evidence type="ECO:0000256" key="4">
    <source>
        <dbReference type="ARBA" id="ARBA00022771"/>
    </source>
</evidence>
<evidence type="ECO:0000256" key="11">
    <source>
        <dbReference type="PROSITE-ProRule" id="PRU00812"/>
    </source>
</evidence>
<comment type="subcellular location">
    <subcellularLocation>
        <location evidence="1 12">Nucleus</location>
    </subcellularLocation>
</comment>
<feature type="region of interest" description="Disordered" evidence="13">
    <location>
        <begin position="313"/>
        <end position="346"/>
    </location>
</feature>
<proteinExistence type="inferred from homology"/>
<evidence type="ECO:0000256" key="7">
    <source>
        <dbReference type="ARBA" id="ARBA00022912"/>
    </source>
</evidence>
<feature type="compositionally biased region" description="Basic and acidic residues" evidence="13">
    <location>
        <begin position="426"/>
        <end position="435"/>
    </location>
</feature>
<feature type="compositionally biased region" description="Basic and acidic residues" evidence="13">
    <location>
        <begin position="359"/>
        <end position="368"/>
    </location>
</feature>
<dbReference type="PANTHER" id="PTHR14732">
    <property type="entry name" value="RNA POLYMERASE II SUBUNIT B1 CTD PHOSPHATASE RPAP2-RELATED"/>
    <property type="match status" value="1"/>
</dbReference>
<evidence type="ECO:0000256" key="1">
    <source>
        <dbReference type="ARBA" id="ARBA00004123"/>
    </source>
</evidence>
<dbReference type="PANTHER" id="PTHR14732:SF0">
    <property type="entry name" value="RNA POLYMERASE II SUBUNIT B1 CTD PHOSPHATASE RPAP2-RELATED"/>
    <property type="match status" value="1"/>
</dbReference>
<feature type="region of interest" description="Disordered" evidence="13">
    <location>
        <begin position="425"/>
        <end position="454"/>
    </location>
</feature>